<evidence type="ECO:0000259" key="9">
    <source>
        <dbReference type="Pfam" id="PF02811"/>
    </source>
</evidence>
<accession>A0A166FEX8</accession>
<comment type="pathway">
    <text evidence="1 8">Amino-acid biosynthesis; L-histidine biosynthesis; L-histidine from 5-phospho-alpha-D-ribose 1-diphosphate: step 8/9.</text>
</comment>
<dbReference type="GO" id="GO:0004401">
    <property type="term" value="F:histidinol-phosphatase activity"/>
    <property type="evidence" value="ECO:0007669"/>
    <property type="project" value="UniProtKB-UniRule"/>
</dbReference>
<dbReference type="PANTHER" id="PTHR21039:SF0">
    <property type="entry name" value="HISTIDINOL-PHOSPHATASE"/>
    <property type="match status" value="1"/>
</dbReference>
<dbReference type="EC" id="3.1.3.15" evidence="3 8"/>
<evidence type="ECO:0000256" key="4">
    <source>
        <dbReference type="ARBA" id="ARBA00022605"/>
    </source>
</evidence>
<evidence type="ECO:0000256" key="3">
    <source>
        <dbReference type="ARBA" id="ARBA00013085"/>
    </source>
</evidence>
<gene>
    <name evidence="10" type="ORF">FIBSPDRAFT_831520</name>
</gene>
<evidence type="ECO:0000256" key="6">
    <source>
        <dbReference type="ARBA" id="ARBA00023102"/>
    </source>
</evidence>
<dbReference type="AlphaFoldDB" id="A0A166FEX8"/>
<dbReference type="Gene3D" id="3.20.20.140">
    <property type="entry name" value="Metal-dependent hydrolases"/>
    <property type="match status" value="1"/>
</dbReference>
<dbReference type="SUPFAM" id="SSF89550">
    <property type="entry name" value="PHP domain-like"/>
    <property type="match status" value="1"/>
</dbReference>
<comment type="catalytic activity">
    <reaction evidence="7 8">
        <text>L-histidinol phosphate + H2O = L-histidinol + phosphate</text>
        <dbReference type="Rhea" id="RHEA:14465"/>
        <dbReference type="ChEBI" id="CHEBI:15377"/>
        <dbReference type="ChEBI" id="CHEBI:43474"/>
        <dbReference type="ChEBI" id="CHEBI:57699"/>
        <dbReference type="ChEBI" id="CHEBI:57980"/>
        <dbReference type="EC" id="3.1.3.15"/>
    </reaction>
</comment>
<evidence type="ECO:0000256" key="1">
    <source>
        <dbReference type="ARBA" id="ARBA00004970"/>
    </source>
</evidence>
<dbReference type="GO" id="GO:0000105">
    <property type="term" value="P:L-histidine biosynthetic process"/>
    <property type="evidence" value="ECO:0007669"/>
    <property type="project" value="UniProtKB-UniRule"/>
</dbReference>
<dbReference type="NCBIfam" id="TIGR01856">
    <property type="entry name" value="hisJ_fam"/>
    <property type="match status" value="1"/>
</dbReference>
<evidence type="ECO:0000256" key="2">
    <source>
        <dbReference type="ARBA" id="ARBA00009152"/>
    </source>
</evidence>
<dbReference type="InterPro" id="IPR016195">
    <property type="entry name" value="Pol/histidinol_Pase-like"/>
</dbReference>
<protein>
    <recommendedName>
        <fullName evidence="3 8">Histidinol-phosphatase</fullName>
        <shortName evidence="8">HolPase</shortName>
        <ecNumber evidence="3 8">3.1.3.15</ecNumber>
    </recommendedName>
</protein>
<evidence type="ECO:0000256" key="8">
    <source>
        <dbReference type="RuleBase" id="RU366003"/>
    </source>
</evidence>
<dbReference type="CDD" id="cd12110">
    <property type="entry name" value="PHP_HisPPase_Hisj_like"/>
    <property type="match status" value="1"/>
</dbReference>
<evidence type="ECO:0000256" key="5">
    <source>
        <dbReference type="ARBA" id="ARBA00022801"/>
    </source>
</evidence>
<dbReference type="InterPro" id="IPR010140">
    <property type="entry name" value="Histidinol_P_phosphatase_HisJ"/>
</dbReference>
<keyword evidence="11" id="KW-1185">Reference proteome</keyword>
<reference evidence="10 11" key="1">
    <citation type="journal article" date="2016" name="Mol. Biol. Evol.">
        <title>Comparative Genomics of Early-Diverging Mushroom-Forming Fungi Provides Insights into the Origins of Lignocellulose Decay Capabilities.</title>
        <authorList>
            <person name="Nagy L.G."/>
            <person name="Riley R."/>
            <person name="Tritt A."/>
            <person name="Adam C."/>
            <person name="Daum C."/>
            <person name="Floudas D."/>
            <person name="Sun H."/>
            <person name="Yadav J.S."/>
            <person name="Pangilinan J."/>
            <person name="Larsson K.H."/>
            <person name="Matsuura K."/>
            <person name="Barry K."/>
            <person name="Labutti K."/>
            <person name="Kuo R."/>
            <person name="Ohm R.A."/>
            <person name="Bhattacharya S.S."/>
            <person name="Shirouzu T."/>
            <person name="Yoshinaga Y."/>
            <person name="Martin F.M."/>
            <person name="Grigoriev I.V."/>
            <person name="Hibbett D.S."/>
        </authorList>
    </citation>
    <scope>NUCLEOTIDE SEQUENCE [LARGE SCALE GENOMIC DNA]</scope>
    <source>
        <strain evidence="10 11">CBS 109695</strain>
    </source>
</reference>
<dbReference type="InterPro" id="IPR004013">
    <property type="entry name" value="PHP_dom"/>
</dbReference>
<dbReference type="GO" id="GO:0005737">
    <property type="term" value="C:cytoplasm"/>
    <property type="evidence" value="ECO:0007669"/>
    <property type="project" value="TreeGrafter"/>
</dbReference>
<sequence length="321" mass="36304">MPHSHHSHSGQFCQHASGLLEEVVVEAVKQGFEMYGLTEHVPRYREEDLYPEEQGAPLDILTQQFTDFLQEAHRLKLKYESKISLIVGLETEFITRPDLDRLQELLSIHGSRIEYIVGSVHHVNGVPIDFDLKTFDKALSSCASAPTAGRALDTSPMEGLLSAYFDAQYEIILRFKPEIIGHFDLCRLYHPGLRFSDYPLVWEKILRNVQLAIGYGALFEVNAAAFRKGWQSAYPAEDVLELIAAQGGHLALSDDSHGPQSVGLNYDRLARYLRHIGVCEIWRLESSAILNAAGRPNAAVKIENEWWNHSFWKERSSAAYV</sequence>
<evidence type="ECO:0000313" key="11">
    <source>
        <dbReference type="Proteomes" id="UP000076532"/>
    </source>
</evidence>
<evidence type="ECO:0000256" key="7">
    <source>
        <dbReference type="ARBA" id="ARBA00049158"/>
    </source>
</evidence>
<dbReference type="PANTHER" id="PTHR21039">
    <property type="entry name" value="HISTIDINOL PHOSPHATASE-RELATED"/>
    <property type="match status" value="1"/>
</dbReference>
<keyword evidence="5 8" id="KW-0378">Hydrolase</keyword>
<dbReference type="Proteomes" id="UP000076532">
    <property type="component" value="Unassembled WGS sequence"/>
</dbReference>
<dbReference type="OrthoDB" id="5957391at2759"/>
<feature type="domain" description="PHP" evidence="9">
    <location>
        <begin position="5"/>
        <end position="223"/>
    </location>
</feature>
<dbReference type="STRING" id="436010.A0A166FEX8"/>
<keyword evidence="6 8" id="KW-0368">Histidine biosynthesis</keyword>
<comment type="similarity">
    <text evidence="2 8">Belongs to the PHP hydrolase family. HisK subfamily.</text>
</comment>
<dbReference type="EMBL" id="KV417590">
    <property type="protein sequence ID" value="KZP16731.1"/>
    <property type="molecule type" value="Genomic_DNA"/>
</dbReference>
<proteinExistence type="inferred from homology"/>
<name>A0A166FEX8_9AGAM</name>
<keyword evidence="4 8" id="KW-0028">Amino-acid biosynthesis</keyword>
<dbReference type="UniPathway" id="UPA00031">
    <property type="reaction ID" value="UER00013"/>
</dbReference>
<evidence type="ECO:0000313" key="10">
    <source>
        <dbReference type="EMBL" id="KZP16731.1"/>
    </source>
</evidence>
<dbReference type="Pfam" id="PF02811">
    <property type="entry name" value="PHP"/>
    <property type="match status" value="1"/>
</dbReference>
<organism evidence="10 11">
    <name type="scientific">Athelia psychrophila</name>
    <dbReference type="NCBI Taxonomy" id="1759441"/>
    <lineage>
        <taxon>Eukaryota</taxon>
        <taxon>Fungi</taxon>
        <taxon>Dikarya</taxon>
        <taxon>Basidiomycota</taxon>
        <taxon>Agaricomycotina</taxon>
        <taxon>Agaricomycetes</taxon>
        <taxon>Agaricomycetidae</taxon>
        <taxon>Atheliales</taxon>
        <taxon>Atheliaceae</taxon>
        <taxon>Athelia</taxon>
    </lineage>
</organism>